<evidence type="ECO:0000256" key="2">
    <source>
        <dbReference type="ARBA" id="ARBA00005453"/>
    </source>
</evidence>
<dbReference type="GO" id="GO:0097193">
    <property type="term" value="P:intrinsic apoptotic signaling pathway"/>
    <property type="evidence" value="ECO:0007669"/>
    <property type="project" value="InterPro"/>
</dbReference>
<dbReference type="GeneTree" id="ENSGT00390000008212"/>
<keyword evidence="4" id="KW-0809">Transit peptide</keyword>
<dbReference type="Ensembl" id="ENSSFOT00015021865.2">
    <property type="protein sequence ID" value="ENSSFOP00015021624.1"/>
    <property type="gene ID" value="ENSSFOG00015013934.2"/>
</dbReference>
<protein>
    <submittedName>
        <fullName evidence="8">Cytochrome c oxidase assembly factor 8</fullName>
    </submittedName>
</protein>
<feature type="compositionally biased region" description="Basic and acidic residues" evidence="7">
    <location>
        <begin position="73"/>
        <end position="87"/>
    </location>
</feature>
<evidence type="ECO:0000256" key="5">
    <source>
        <dbReference type="ARBA" id="ARBA00023128"/>
    </source>
</evidence>
<reference evidence="8 9" key="1">
    <citation type="submission" date="2019-04" db="EMBL/GenBank/DDBJ databases">
        <authorList>
            <consortium name="Wellcome Sanger Institute Data Sharing"/>
        </authorList>
    </citation>
    <scope>NUCLEOTIDE SEQUENCE [LARGE SCALE GENOMIC DNA]</scope>
</reference>
<comment type="similarity">
    <text evidence="2">Belongs to the COA8 family.</text>
</comment>
<proteinExistence type="inferred from homology"/>
<evidence type="ECO:0000256" key="6">
    <source>
        <dbReference type="ARBA" id="ARBA00023136"/>
    </source>
</evidence>
<dbReference type="Pfam" id="PF10231">
    <property type="entry name" value="COA8"/>
    <property type="match status" value="1"/>
</dbReference>
<dbReference type="InterPro" id="IPR018796">
    <property type="entry name" value="COA8"/>
</dbReference>
<keyword evidence="9" id="KW-1185">Reference proteome</keyword>
<evidence type="ECO:0000256" key="4">
    <source>
        <dbReference type="ARBA" id="ARBA00022946"/>
    </source>
</evidence>
<organism evidence="8 9">
    <name type="scientific">Scleropages formosus</name>
    <name type="common">Asian bonytongue</name>
    <name type="synonym">Osteoglossum formosum</name>
    <dbReference type="NCBI Taxonomy" id="113540"/>
    <lineage>
        <taxon>Eukaryota</taxon>
        <taxon>Metazoa</taxon>
        <taxon>Chordata</taxon>
        <taxon>Craniata</taxon>
        <taxon>Vertebrata</taxon>
        <taxon>Euteleostomi</taxon>
        <taxon>Actinopterygii</taxon>
        <taxon>Neopterygii</taxon>
        <taxon>Teleostei</taxon>
        <taxon>Osteoglossocephala</taxon>
        <taxon>Osteoglossomorpha</taxon>
        <taxon>Osteoglossiformes</taxon>
        <taxon>Osteoglossidae</taxon>
        <taxon>Scleropages</taxon>
    </lineage>
</organism>
<dbReference type="AlphaFoldDB" id="A0A8C9RWH6"/>
<evidence type="ECO:0000256" key="3">
    <source>
        <dbReference type="ARBA" id="ARBA00022792"/>
    </source>
</evidence>
<evidence type="ECO:0000313" key="9">
    <source>
        <dbReference type="Proteomes" id="UP000694397"/>
    </source>
</evidence>
<name>A0A8C9RWH6_SCLFO</name>
<reference evidence="8" key="3">
    <citation type="submission" date="2025-09" db="UniProtKB">
        <authorList>
            <consortium name="Ensembl"/>
        </authorList>
    </citation>
    <scope>IDENTIFICATION</scope>
</reference>
<accession>A0A8C9RWH6</accession>
<dbReference type="Proteomes" id="UP000694397">
    <property type="component" value="Chromosome 15"/>
</dbReference>
<feature type="region of interest" description="Disordered" evidence="7">
    <location>
        <begin position="65"/>
        <end position="87"/>
    </location>
</feature>
<dbReference type="GO" id="GO:0005743">
    <property type="term" value="C:mitochondrial inner membrane"/>
    <property type="evidence" value="ECO:0007669"/>
    <property type="project" value="UniProtKB-SubCell"/>
</dbReference>
<evidence type="ECO:0000313" key="8">
    <source>
        <dbReference type="Ensembl" id="ENSSFOP00015021624.1"/>
    </source>
</evidence>
<keyword evidence="5" id="KW-0496">Mitochondrion</keyword>
<dbReference type="PANTHER" id="PTHR31107">
    <property type="entry name" value="APOPTOGENIC PROTEIN 1, MITOCHONDRIAL"/>
    <property type="match status" value="1"/>
</dbReference>
<dbReference type="PANTHER" id="PTHR31107:SF2">
    <property type="entry name" value="CYTOCHROME C OXIDASE ASSEMBLY FACTOR 8"/>
    <property type="match status" value="1"/>
</dbReference>
<evidence type="ECO:0000256" key="1">
    <source>
        <dbReference type="ARBA" id="ARBA00004443"/>
    </source>
</evidence>
<dbReference type="OrthoDB" id="6246201at2759"/>
<gene>
    <name evidence="8" type="primary">COA8</name>
    <name evidence="8" type="synonym">LOC108919500</name>
</gene>
<keyword evidence="3" id="KW-0999">Mitochondrion inner membrane</keyword>
<keyword evidence="6" id="KW-0472">Membrane</keyword>
<reference evidence="8" key="2">
    <citation type="submission" date="2025-08" db="UniProtKB">
        <authorList>
            <consortium name="Ensembl"/>
        </authorList>
    </citation>
    <scope>IDENTIFICATION</scope>
</reference>
<sequence>MCDTRGRCAPFPVPVHRRGRRSRRRVVIIPPAAEVNDVNGSEMLARRTRSAFWRSCSLCESLRSFSGSPAARRGSEKKSGKHRASERSDFIPAAGSKHDWIGPPDRLSNLRPIVYHIPENESPLERQLRHLRQETEDWNHNFWTNQNITFSKEKEEFIQSQFKAKGLSIRDENGRRRTLSSEEMAVFYKDFLDKNRGKHASYNKEWYRRNFTITFLMGKVFLHRTWNRLAGRWRRTTRA</sequence>
<comment type="subcellular location">
    <subcellularLocation>
        <location evidence="1">Mitochondrion inner membrane</location>
        <topology evidence="1">Peripheral membrane protein</topology>
        <orientation evidence="1">Matrix side</orientation>
    </subcellularLocation>
</comment>
<evidence type="ECO:0000256" key="7">
    <source>
        <dbReference type="SAM" id="MobiDB-lite"/>
    </source>
</evidence>